<evidence type="ECO:0000256" key="13">
    <source>
        <dbReference type="ARBA" id="ARBA00023137"/>
    </source>
</evidence>
<evidence type="ECO:0000256" key="15">
    <source>
        <dbReference type="SAM" id="MobiDB-lite"/>
    </source>
</evidence>
<keyword evidence="8" id="KW-0547">Nucleotide-binding</keyword>
<dbReference type="EC" id="2.7.10.2" evidence="4"/>
<dbReference type="InterPro" id="IPR003856">
    <property type="entry name" value="LPS_length_determ_N"/>
</dbReference>
<dbReference type="InterPro" id="IPR005702">
    <property type="entry name" value="Wzc-like_C"/>
</dbReference>
<feature type="transmembrane region" description="Helical" evidence="16">
    <location>
        <begin position="35"/>
        <end position="52"/>
    </location>
</feature>
<feature type="region of interest" description="Disordered" evidence="15">
    <location>
        <begin position="1"/>
        <end position="20"/>
    </location>
</feature>
<feature type="region of interest" description="Disordered" evidence="15">
    <location>
        <begin position="505"/>
        <end position="527"/>
    </location>
</feature>
<keyword evidence="12 16" id="KW-0472">Membrane</keyword>
<organism evidence="18 19">
    <name type="scientific">Micrococcus cohnii</name>
    <dbReference type="NCBI Taxonomy" id="993416"/>
    <lineage>
        <taxon>Bacteria</taxon>
        <taxon>Bacillati</taxon>
        <taxon>Actinomycetota</taxon>
        <taxon>Actinomycetes</taxon>
        <taxon>Micrococcales</taxon>
        <taxon>Micrococcaceae</taxon>
        <taxon>Micrococcus</taxon>
    </lineage>
</organism>
<dbReference type="InterPro" id="IPR033756">
    <property type="entry name" value="YlxH/NBP35"/>
</dbReference>
<keyword evidence="19" id="KW-1185">Reference proteome</keyword>
<evidence type="ECO:0000256" key="4">
    <source>
        <dbReference type="ARBA" id="ARBA00011903"/>
    </source>
</evidence>
<dbReference type="RefSeq" id="WP_184240805.1">
    <property type="nucleotide sequence ID" value="NZ_JACHNA010000001.1"/>
</dbReference>
<evidence type="ECO:0000259" key="17">
    <source>
        <dbReference type="Pfam" id="PF02706"/>
    </source>
</evidence>
<dbReference type="Pfam" id="PF10609">
    <property type="entry name" value="ParA"/>
    <property type="match status" value="1"/>
</dbReference>
<evidence type="ECO:0000256" key="12">
    <source>
        <dbReference type="ARBA" id="ARBA00023136"/>
    </source>
</evidence>
<evidence type="ECO:0000313" key="18">
    <source>
        <dbReference type="EMBL" id="MBB4734655.1"/>
    </source>
</evidence>
<comment type="caution">
    <text evidence="18">The sequence shown here is derived from an EMBL/GenBank/DDBJ whole genome shotgun (WGS) entry which is preliminary data.</text>
</comment>
<accession>A0A7W7M1X9</accession>
<keyword evidence="9" id="KW-0418">Kinase</keyword>
<evidence type="ECO:0000256" key="9">
    <source>
        <dbReference type="ARBA" id="ARBA00022777"/>
    </source>
</evidence>
<evidence type="ECO:0000313" key="19">
    <source>
        <dbReference type="Proteomes" id="UP000540191"/>
    </source>
</evidence>
<keyword evidence="13" id="KW-0829">Tyrosine-protein kinase</keyword>
<dbReference type="GO" id="GO:0004715">
    <property type="term" value="F:non-membrane spanning protein tyrosine kinase activity"/>
    <property type="evidence" value="ECO:0007669"/>
    <property type="project" value="UniProtKB-EC"/>
</dbReference>
<dbReference type="Proteomes" id="UP000540191">
    <property type="component" value="Unassembled WGS sequence"/>
</dbReference>
<keyword evidence="7 16" id="KW-0812">Transmembrane</keyword>
<dbReference type="GO" id="GO:0042802">
    <property type="term" value="F:identical protein binding"/>
    <property type="evidence" value="ECO:0007669"/>
    <property type="project" value="UniProtKB-ARBA"/>
</dbReference>
<evidence type="ECO:0000256" key="3">
    <source>
        <dbReference type="ARBA" id="ARBA00007316"/>
    </source>
</evidence>
<evidence type="ECO:0000256" key="16">
    <source>
        <dbReference type="SAM" id="Phobius"/>
    </source>
</evidence>
<gene>
    <name evidence="18" type="ORF">HDA30_000163</name>
</gene>
<feature type="transmembrane region" description="Helical" evidence="16">
    <location>
        <begin position="202"/>
        <end position="223"/>
    </location>
</feature>
<dbReference type="GO" id="GO:0005886">
    <property type="term" value="C:plasma membrane"/>
    <property type="evidence" value="ECO:0007669"/>
    <property type="project" value="UniProtKB-SubCell"/>
</dbReference>
<keyword evidence="10" id="KW-0067">ATP-binding</keyword>
<evidence type="ECO:0000256" key="5">
    <source>
        <dbReference type="ARBA" id="ARBA00022475"/>
    </source>
</evidence>
<dbReference type="AlphaFoldDB" id="A0A7W7M1X9"/>
<evidence type="ECO:0000256" key="14">
    <source>
        <dbReference type="ARBA" id="ARBA00051245"/>
    </source>
</evidence>
<evidence type="ECO:0000256" key="10">
    <source>
        <dbReference type="ARBA" id="ARBA00022840"/>
    </source>
</evidence>
<dbReference type="CDD" id="cd05387">
    <property type="entry name" value="BY-kinase"/>
    <property type="match status" value="1"/>
</dbReference>
<name>A0A7W7M1X9_9MICC</name>
<dbReference type="EMBL" id="JACHNA010000001">
    <property type="protein sequence ID" value="MBB4734655.1"/>
    <property type="molecule type" value="Genomic_DNA"/>
</dbReference>
<keyword evidence="11 16" id="KW-1133">Transmembrane helix</keyword>
<dbReference type="InterPro" id="IPR050445">
    <property type="entry name" value="Bact_polysacc_biosynth/exp"/>
</dbReference>
<dbReference type="Pfam" id="PF02706">
    <property type="entry name" value="Wzz"/>
    <property type="match status" value="1"/>
</dbReference>
<dbReference type="GO" id="GO:0005524">
    <property type="term" value="F:ATP binding"/>
    <property type="evidence" value="ECO:0007669"/>
    <property type="project" value="UniProtKB-KW"/>
</dbReference>
<comment type="similarity">
    <text evidence="2">Belongs to the CpsC/CapA family.</text>
</comment>
<comment type="subcellular location">
    <subcellularLocation>
        <location evidence="1">Cell membrane</location>
        <topology evidence="1">Multi-pass membrane protein</topology>
    </subcellularLocation>
</comment>
<keyword evidence="5" id="KW-1003">Cell membrane</keyword>
<comment type="similarity">
    <text evidence="3">Belongs to the CpsD/CapB family.</text>
</comment>
<protein>
    <recommendedName>
        <fullName evidence="4">non-specific protein-tyrosine kinase</fullName>
        <ecNumber evidence="4">2.7.10.2</ecNumber>
    </recommendedName>
</protein>
<dbReference type="SUPFAM" id="SSF52540">
    <property type="entry name" value="P-loop containing nucleoside triphosphate hydrolases"/>
    <property type="match status" value="1"/>
</dbReference>
<evidence type="ECO:0000256" key="8">
    <source>
        <dbReference type="ARBA" id="ARBA00022741"/>
    </source>
</evidence>
<reference evidence="18 19" key="1">
    <citation type="submission" date="2020-08" db="EMBL/GenBank/DDBJ databases">
        <title>Sequencing the genomes of 1000 actinobacteria strains.</title>
        <authorList>
            <person name="Klenk H.-P."/>
        </authorList>
    </citation>
    <scope>NUCLEOTIDE SEQUENCE [LARGE SCALE GENOMIC DNA]</scope>
    <source>
        <strain evidence="18 19">DSM 23974</strain>
    </source>
</reference>
<dbReference type="Gene3D" id="3.40.50.300">
    <property type="entry name" value="P-loop containing nucleotide triphosphate hydrolases"/>
    <property type="match status" value="1"/>
</dbReference>
<dbReference type="PANTHER" id="PTHR32309:SF13">
    <property type="entry name" value="FERRIC ENTEROBACTIN TRANSPORT PROTEIN FEPE"/>
    <property type="match status" value="1"/>
</dbReference>
<evidence type="ECO:0000256" key="1">
    <source>
        <dbReference type="ARBA" id="ARBA00004651"/>
    </source>
</evidence>
<evidence type="ECO:0000256" key="2">
    <source>
        <dbReference type="ARBA" id="ARBA00006683"/>
    </source>
</evidence>
<comment type="catalytic activity">
    <reaction evidence="14">
        <text>L-tyrosyl-[protein] + ATP = O-phospho-L-tyrosyl-[protein] + ADP + H(+)</text>
        <dbReference type="Rhea" id="RHEA:10596"/>
        <dbReference type="Rhea" id="RHEA-COMP:10136"/>
        <dbReference type="Rhea" id="RHEA-COMP:20101"/>
        <dbReference type="ChEBI" id="CHEBI:15378"/>
        <dbReference type="ChEBI" id="CHEBI:30616"/>
        <dbReference type="ChEBI" id="CHEBI:46858"/>
        <dbReference type="ChEBI" id="CHEBI:61978"/>
        <dbReference type="ChEBI" id="CHEBI:456216"/>
        <dbReference type="EC" id="2.7.10.2"/>
    </reaction>
</comment>
<evidence type="ECO:0000256" key="6">
    <source>
        <dbReference type="ARBA" id="ARBA00022679"/>
    </source>
</evidence>
<proteinExistence type="inferred from homology"/>
<dbReference type="NCBIfam" id="TIGR01007">
    <property type="entry name" value="eps_fam"/>
    <property type="match status" value="1"/>
</dbReference>
<keyword evidence="6" id="KW-0808">Transferase</keyword>
<dbReference type="InterPro" id="IPR027417">
    <property type="entry name" value="P-loop_NTPase"/>
</dbReference>
<feature type="domain" description="Polysaccharide chain length determinant N-terminal" evidence="17">
    <location>
        <begin position="23"/>
        <end position="105"/>
    </location>
</feature>
<evidence type="ECO:0000256" key="11">
    <source>
        <dbReference type="ARBA" id="ARBA00022989"/>
    </source>
</evidence>
<dbReference type="FunFam" id="3.40.50.300:FF:000527">
    <property type="entry name" value="Tyrosine-protein kinase etk"/>
    <property type="match status" value="1"/>
</dbReference>
<feature type="compositionally biased region" description="Basic residues" evidence="15">
    <location>
        <begin position="517"/>
        <end position="527"/>
    </location>
</feature>
<evidence type="ECO:0000256" key="7">
    <source>
        <dbReference type="ARBA" id="ARBA00022692"/>
    </source>
</evidence>
<sequence length="527" mass="55459">MIQNPPATENPTPGEQTSSPVRDVIQLLRNHWKTILASALIGVLLAAGWALMQPRTYKATTTAVVTAGSSENLGVALTADNLAKSKAVQYEQLAKSSAVADKAVKHSGLDVTSARALSSVSVTVPKDTAQMQVEVVAPTPDAAAALSNAWVKGLAEEVDRVENGGTSVDEKGVTEGGSKSSIIKVQQLVEATKPSAPFSPNIPLALLVGLAAGLAVGLGIAALRTILDRRIKSASALEERVKAPVLASVPLVRKGVKNPDEDGATRALLARDEAEAGEVGSKERRERFRITESFKELRTNLQFMNPDNPPRVIVVSSSVPGEGKSTISTNLALTLAQSNIPTVLIDADLRRPVVARAFGLVNTVGLTNVVVGNAYPEDVLQEVPGHPALRVLAGGSVPPNPSEILASSRFDQLVQGLAQDSMVIIDAPPLLPVTDAAILAARYDGCILVVKAGSTNVDAISKAADNLKKVRAKLLGTVLNQVPTKGSQASYYQYYGGYYADAYESRPEGEDGAAAPTKKKRRRRSSK</sequence>
<dbReference type="PANTHER" id="PTHR32309">
    <property type="entry name" value="TYROSINE-PROTEIN KINASE"/>
    <property type="match status" value="1"/>
</dbReference>